<dbReference type="PANTHER" id="PTHR34796">
    <property type="entry name" value="EXPRESSED PROTEIN"/>
    <property type="match status" value="1"/>
</dbReference>
<sequence length="195" mass="22583">MVYSRYVVRLVNNGYRPEDSRMILSNASNVCIDAGLDAWVEVRDVRVASKHIELDVSVEQSMLDKLLREMERIAQLLGYTEIDERSLSKEERIMHARDLFNAERYWEAHEVLEGAWKDSKGDEKELIQGIILVCAALVHAQKAEYDICISILARALKKLQGKPCRYHGLDIEVMVERIRMVLDSKDIRAMLEHRL</sequence>
<keyword evidence="2" id="KW-1185">Reference proteome</keyword>
<dbReference type="EMBL" id="LT981265">
    <property type="protein sequence ID" value="SPC34388.1"/>
    <property type="molecule type" value="Genomic_DNA"/>
</dbReference>
<evidence type="ECO:0000313" key="1">
    <source>
        <dbReference type="EMBL" id="SPC34388.1"/>
    </source>
</evidence>
<accession>A0A2K5ARV5</accession>
<name>A0A2K5ARV5_9ARCH</name>
<dbReference type="InterPro" id="IPR023203">
    <property type="entry name" value="TTHA0068_sf"/>
</dbReference>
<dbReference type="AlphaFoldDB" id="A0A2K5ARV5"/>
<dbReference type="SUPFAM" id="SSF140663">
    <property type="entry name" value="TTHA0068-like"/>
    <property type="match status" value="1"/>
</dbReference>
<gene>
    <name evidence="1" type="ORF">NCAV_1221</name>
</gene>
<dbReference type="GeneID" id="41595225"/>
<dbReference type="Proteomes" id="UP000236248">
    <property type="component" value="Chromosome NCAV"/>
</dbReference>
<dbReference type="PANTHER" id="PTHR34796:SF1">
    <property type="entry name" value="EXPRESSED PROTEIN"/>
    <property type="match status" value="1"/>
</dbReference>
<organism evidence="1 2">
    <name type="scientific">Candidatus Nitrosocaldus cavascurensis</name>
    <dbReference type="NCBI Taxonomy" id="2058097"/>
    <lineage>
        <taxon>Archaea</taxon>
        <taxon>Nitrososphaerota</taxon>
        <taxon>Nitrososphaeria</taxon>
        <taxon>Candidatus Nitrosocaldales</taxon>
        <taxon>Candidatus Nitrosocaldaceae</taxon>
        <taxon>Candidatus Nitrosocaldus</taxon>
    </lineage>
</organism>
<dbReference type="RefSeq" id="WP_103286948.1">
    <property type="nucleotide sequence ID" value="NZ_LT981265.1"/>
</dbReference>
<dbReference type="KEGG" id="ncv:NCAV_1221"/>
<reference evidence="2" key="1">
    <citation type="submission" date="2018-01" db="EMBL/GenBank/DDBJ databases">
        <authorList>
            <person name="Kerou L M."/>
        </authorList>
    </citation>
    <scope>NUCLEOTIDE SEQUENCE [LARGE SCALE GENOMIC DNA]</scope>
    <source>
        <strain evidence="2">SCU2</strain>
    </source>
</reference>
<evidence type="ECO:0008006" key="3">
    <source>
        <dbReference type="Google" id="ProtNLM"/>
    </source>
</evidence>
<dbReference type="Pfam" id="PF03745">
    <property type="entry name" value="DUF309"/>
    <property type="match status" value="1"/>
</dbReference>
<evidence type="ECO:0000313" key="2">
    <source>
        <dbReference type="Proteomes" id="UP000236248"/>
    </source>
</evidence>
<proteinExistence type="predicted"/>
<dbReference type="InterPro" id="IPR005500">
    <property type="entry name" value="DUF309"/>
</dbReference>
<dbReference type="Gene3D" id="1.10.3450.10">
    <property type="entry name" value="TTHA0068-like"/>
    <property type="match status" value="1"/>
</dbReference>
<protein>
    <recommendedName>
        <fullName evidence="3">DUF309 domain-containing protein</fullName>
    </recommendedName>
</protein>